<evidence type="ECO:0000313" key="2">
    <source>
        <dbReference type="EMBL" id="WEK36213.1"/>
    </source>
</evidence>
<dbReference type="AlphaFoldDB" id="A0AAJ6BGH8"/>
<dbReference type="EMBL" id="CP119311">
    <property type="protein sequence ID" value="WEK36213.1"/>
    <property type="molecule type" value="Genomic_DNA"/>
</dbReference>
<reference evidence="2" key="1">
    <citation type="submission" date="2023-03" db="EMBL/GenBank/DDBJ databases">
        <title>Andean soil-derived lignocellulolytic bacterial consortium as a source of novel taxa and putative plastic-active enzymes.</title>
        <authorList>
            <person name="Diaz-Garcia L."/>
            <person name="Chuvochina M."/>
            <person name="Feuerriegel G."/>
            <person name="Bunk B."/>
            <person name="Sproer C."/>
            <person name="Streit W.R."/>
            <person name="Rodriguez L.M."/>
            <person name="Overmann J."/>
            <person name="Jimenez D.J."/>
        </authorList>
    </citation>
    <scope>NUCLEOTIDE SEQUENCE</scope>
    <source>
        <strain evidence="2">MAG 7</strain>
    </source>
</reference>
<sequence length="265" mass="29625">MNNKSQKGSMTTVNGTKINQLLQSQPAGIVMQSSWLANLGYSISLQKHYKKSNWLTSVGNGAVVRTGAKVGYKGAIYSLQQHSNQTVHPGGRTAFGLLGKGHYLEMVTKQVTVFGGIGEKLPNWFTNHDWSVKINYHQTSLLPSEAGLIEIDVDQFTLLISAETRAMMECLHLAPEKQDLIECYEIMEGLTTLPPTEVQALLEQCRSVKVKRLFLYMAEKAEHKWFNYLKPEKIDLGIGKRSIGNGGVFIKKYGIAIPEELYKYV</sequence>
<evidence type="ECO:0000313" key="3">
    <source>
        <dbReference type="Proteomes" id="UP001220610"/>
    </source>
</evidence>
<organism evidence="2 3">
    <name type="scientific">Candidatus Pseudobacter hemicellulosilyticus</name>
    <dbReference type="NCBI Taxonomy" id="3121375"/>
    <lineage>
        <taxon>Bacteria</taxon>
        <taxon>Pseudomonadati</taxon>
        <taxon>Bacteroidota</taxon>
        <taxon>Chitinophagia</taxon>
        <taxon>Chitinophagales</taxon>
        <taxon>Chitinophagaceae</taxon>
        <taxon>Pseudobacter</taxon>
    </lineage>
</organism>
<name>A0AAJ6BGH8_9BACT</name>
<dbReference type="Pfam" id="PF17194">
    <property type="entry name" value="AbiEi_3_N"/>
    <property type="match status" value="1"/>
</dbReference>
<dbReference type="Proteomes" id="UP001220610">
    <property type="component" value="Chromosome"/>
</dbReference>
<dbReference type="InterPro" id="IPR033455">
    <property type="entry name" value="AbiEi_3_N"/>
</dbReference>
<feature type="domain" description="Transcriptional regulator AbiEi antitoxin N-terminal" evidence="1">
    <location>
        <begin position="16"/>
        <end position="106"/>
    </location>
</feature>
<evidence type="ECO:0000259" key="1">
    <source>
        <dbReference type="Pfam" id="PF17194"/>
    </source>
</evidence>
<proteinExistence type="predicted"/>
<dbReference type="InterPro" id="IPR021561">
    <property type="entry name" value="AbiEi_3"/>
</dbReference>
<accession>A0AAJ6BGH8</accession>
<protein>
    <submittedName>
        <fullName evidence="2">Type IV toxin-antitoxin system AbiEi family antitoxin domain-containing protein</fullName>
    </submittedName>
</protein>
<gene>
    <name evidence="2" type="ORF">P0Y53_01755</name>
</gene>
<dbReference type="Pfam" id="PF11459">
    <property type="entry name" value="AbiEi_3"/>
    <property type="match status" value="1"/>
</dbReference>